<feature type="transmembrane region" description="Helical" evidence="9">
    <location>
        <begin position="96"/>
        <end position="117"/>
    </location>
</feature>
<dbReference type="PANTHER" id="PTHR30330">
    <property type="entry name" value="AGSS FAMILY TRANSPORTER, SODIUM-ALANINE"/>
    <property type="match status" value="1"/>
</dbReference>
<dbReference type="EMBL" id="UGTB01000004">
    <property type="protein sequence ID" value="SUB60795.1"/>
    <property type="molecule type" value="Genomic_DNA"/>
</dbReference>
<feature type="transmembrane region" description="Helical" evidence="9">
    <location>
        <begin position="12"/>
        <end position="32"/>
    </location>
</feature>
<feature type="transmembrane region" description="Helical" evidence="9">
    <location>
        <begin position="344"/>
        <end position="371"/>
    </location>
</feature>
<dbReference type="Proteomes" id="UP000255101">
    <property type="component" value="Unassembled WGS sequence"/>
</dbReference>
<feature type="transmembrane region" description="Helical" evidence="9">
    <location>
        <begin position="69"/>
        <end position="90"/>
    </location>
</feature>
<evidence type="ECO:0000256" key="2">
    <source>
        <dbReference type="ARBA" id="ARBA00009261"/>
    </source>
</evidence>
<evidence type="ECO:0000256" key="8">
    <source>
        <dbReference type="ARBA" id="ARBA00023136"/>
    </source>
</evidence>
<evidence type="ECO:0000256" key="5">
    <source>
        <dbReference type="ARBA" id="ARBA00022692"/>
    </source>
</evidence>
<evidence type="ECO:0000256" key="6">
    <source>
        <dbReference type="ARBA" id="ARBA00022847"/>
    </source>
</evidence>
<sequence>MLEIVKAINGILWGIVLVVVLVGCGIIFTFYLRGIQIRKFGKAFKQVFGGFTLKGEKAGAEGMSSFQSLATAIAAQVGTGNLAGAATAIVSGGPGAIFWMWLSAFFGMATIFSEAVLAQLFKKEKDGEVTGGPAYYLKYGLKSDFLAKFFAVTIILALGFIGNMVQANSIGSAFSSAFNINPLIVGILLAIVSGFVFIGGISRIASLTEKLVPIMAGFYVIGGVIILVLMGSNTLDAIRMIFVGAFNPSAVLGGAAGVMVKDAIRYGVARGLFSNEAGMGSTPHAHAVAKVDNPVHQGLAAIVGVFIDTFIVLNITALVIISTGANLSGETGIAVTQKAFEIGFGHFGLIFVAVSLLFFAFSTIVGWYFFAEANIKFLFGSKGLTPFRIIVLIFIVIGTTQKVELVWELADMFNGIMVIPNVIGLIGLAKMVKSTLDKAEKNNLI</sequence>
<evidence type="ECO:0000256" key="1">
    <source>
        <dbReference type="ARBA" id="ARBA00004651"/>
    </source>
</evidence>
<feature type="transmembrane region" description="Helical" evidence="9">
    <location>
        <begin position="412"/>
        <end position="432"/>
    </location>
</feature>
<feature type="transmembrane region" description="Helical" evidence="9">
    <location>
        <begin position="237"/>
        <end position="260"/>
    </location>
</feature>
<keyword evidence="6 9" id="KW-0769">Symport</keyword>
<comment type="subcellular location">
    <subcellularLocation>
        <location evidence="1 9">Cell membrane</location>
        <topology evidence="1 9">Multi-pass membrane protein</topology>
    </subcellularLocation>
</comment>
<dbReference type="PANTHER" id="PTHR30330:SF14">
    <property type="entry name" value="SODIUM_AMINO ACID (ALANINE) SYMPORTER"/>
    <property type="match status" value="1"/>
</dbReference>
<keyword evidence="5 9" id="KW-0812">Transmembrane</keyword>
<dbReference type="Gene3D" id="1.20.1740.10">
    <property type="entry name" value="Amino acid/polyamine transporter I"/>
    <property type="match status" value="1"/>
</dbReference>
<evidence type="ECO:0000313" key="11">
    <source>
        <dbReference type="Proteomes" id="UP000255101"/>
    </source>
</evidence>
<evidence type="ECO:0000313" key="10">
    <source>
        <dbReference type="EMBL" id="SUB60795.1"/>
    </source>
</evidence>
<dbReference type="PRINTS" id="PR00175">
    <property type="entry name" value="NAALASMPORT"/>
</dbReference>
<dbReference type="NCBIfam" id="TIGR00835">
    <property type="entry name" value="agcS"/>
    <property type="match status" value="1"/>
</dbReference>
<name>A0A379CGI5_9FIRM</name>
<keyword evidence="7 9" id="KW-1133">Transmembrane helix</keyword>
<organism evidence="10 11">
    <name type="scientific">Peptostreptococcus anaerobius</name>
    <dbReference type="NCBI Taxonomy" id="1261"/>
    <lineage>
        <taxon>Bacteria</taxon>
        <taxon>Bacillati</taxon>
        <taxon>Bacillota</taxon>
        <taxon>Clostridia</taxon>
        <taxon>Peptostreptococcales</taxon>
        <taxon>Peptostreptococcaceae</taxon>
        <taxon>Peptostreptococcus</taxon>
    </lineage>
</organism>
<feature type="transmembrane region" description="Helical" evidence="9">
    <location>
        <begin position="145"/>
        <end position="165"/>
    </location>
</feature>
<dbReference type="PROSITE" id="PS00873">
    <property type="entry name" value="NA_ALANINE_SYMP"/>
    <property type="match status" value="1"/>
</dbReference>
<gene>
    <name evidence="10" type="ORF">NCTC11460_00709</name>
</gene>
<dbReference type="Pfam" id="PF01235">
    <property type="entry name" value="Na_Ala_symp"/>
    <property type="match status" value="1"/>
</dbReference>
<dbReference type="AlphaFoldDB" id="A0A379CGI5"/>
<keyword evidence="8 9" id="KW-0472">Membrane</keyword>
<keyword evidence="3 9" id="KW-0813">Transport</keyword>
<accession>A0A379CGI5</accession>
<feature type="transmembrane region" description="Helical" evidence="9">
    <location>
        <begin position="299"/>
        <end position="324"/>
    </location>
</feature>
<comment type="similarity">
    <text evidence="2 9">Belongs to the alanine or glycine:cation symporter (AGCS) (TC 2.A.25) family.</text>
</comment>
<evidence type="ECO:0000256" key="3">
    <source>
        <dbReference type="ARBA" id="ARBA00022448"/>
    </source>
</evidence>
<feature type="transmembrane region" description="Helical" evidence="9">
    <location>
        <begin position="211"/>
        <end position="231"/>
    </location>
</feature>
<evidence type="ECO:0000256" key="9">
    <source>
        <dbReference type="RuleBase" id="RU363064"/>
    </source>
</evidence>
<feature type="transmembrane region" description="Helical" evidence="9">
    <location>
        <begin position="177"/>
        <end position="199"/>
    </location>
</feature>
<reference evidence="10 11" key="1">
    <citation type="submission" date="2018-06" db="EMBL/GenBank/DDBJ databases">
        <authorList>
            <consortium name="Pathogen Informatics"/>
            <person name="Doyle S."/>
        </authorList>
    </citation>
    <scope>NUCLEOTIDE SEQUENCE [LARGE SCALE GENOMIC DNA]</scope>
    <source>
        <strain evidence="10 11">NCTC11460</strain>
    </source>
</reference>
<evidence type="ECO:0000256" key="7">
    <source>
        <dbReference type="ARBA" id="ARBA00022989"/>
    </source>
</evidence>
<dbReference type="GO" id="GO:0005886">
    <property type="term" value="C:plasma membrane"/>
    <property type="evidence" value="ECO:0007669"/>
    <property type="project" value="UniProtKB-SubCell"/>
</dbReference>
<keyword evidence="4 9" id="KW-1003">Cell membrane</keyword>
<feature type="transmembrane region" description="Helical" evidence="9">
    <location>
        <begin position="383"/>
        <end position="400"/>
    </location>
</feature>
<dbReference type="PROSITE" id="PS51257">
    <property type="entry name" value="PROKAR_LIPOPROTEIN"/>
    <property type="match status" value="1"/>
</dbReference>
<evidence type="ECO:0000256" key="4">
    <source>
        <dbReference type="ARBA" id="ARBA00022475"/>
    </source>
</evidence>
<proteinExistence type="inferred from homology"/>
<dbReference type="InterPro" id="IPR001463">
    <property type="entry name" value="Na/Ala_symport"/>
</dbReference>
<dbReference type="GO" id="GO:0005283">
    <property type="term" value="F:amino acid:sodium symporter activity"/>
    <property type="evidence" value="ECO:0007669"/>
    <property type="project" value="InterPro"/>
</dbReference>
<dbReference type="RefSeq" id="WP_019595494.1">
    <property type="nucleotide sequence ID" value="NZ_FOVA01000019.1"/>
</dbReference>
<dbReference type="FunFam" id="1.20.1740.10:FF:000004">
    <property type="entry name" value="Sodium:alanine symporter family protein"/>
    <property type="match status" value="1"/>
</dbReference>
<protein>
    <submittedName>
        <fullName evidence="10">Na+/alanine symporter</fullName>
    </submittedName>
</protein>